<sequence>MVASHLSFGLPSPWPHSLNTSPLFSHQLHLLSCTAFVKFFYFLLKDSESLGGCLVRTLVVLKNPSLGFCCK</sequence>
<dbReference type="Proteomes" id="UP000289340">
    <property type="component" value="Chromosome 9"/>
</dbReference>
<organism evidence="2 3">
    <name type="scientific">Glycine soja</name>
    <name type="common">Wild soybean</name>
    <dbReference type="NCBI Taxonomy" id="3848"/>
    <lineage>
        <taxon>Eukaryota</taxon>
        <taxon>Viridiplantae</taxon>
        <taxon>Streptophyta</taxon>
        <taxon>Embryophyta</taxon>
        <taxon>Tracheophyta</taxon>
        <taxon>Spermatophyta</taxon>
        <taxon>Magnoliopsida</taxon>
        <taxon>eudicotyledons</taxon>
        <taxon>Gunneridae</taxon>
        <taxon>Pentapetalae</taxon>
        <taxon>rosids</taxon>
        <taxon>fabids</taxon>
        <taxon>Fabales</taxon>
        <taxon>Fabaceae</taxon>
        <taxon>Papilionoideae</taxon>
        <taxon>50 kb inversion clade</taxon>
        <taxon>NPAAA clade</taxon>
        <taxon>indigoferoid/millettioid clade</taxon>
        <taxon>Phaseoleae</taxon>
        <taxon>Glycine</taxon>
        <taxon>Glycine subgen. Soja</taxon>
    </lineage>
</organism>
<dbReference type="AlphaFoldDB" id="A0A445IVX0"/>
<keyword evidence="2" id="KW-0675">Receptor</keyword>
<dbReference type="GO" id="GO:0016301">
    <property type="term" value="F:kinase activity"/>
    <property type="evidence" value="ECO:0007669"/>
    <property type="project" value="UniProtKB-KW"/>
</dbReference>
<dbReference type="EMBL" id="QZWG01000009">
    <property type="protein sequence ID" value="RZB90303.1"/>
    <property type="molecule type" value="Genomic_DNA"/>
</dbReference>
<comment type="caution">
    <text evidence="2">The sequence shown here is derived from an EMBL/GenBank/DDBJ whole genome shotgun (WGS) entry which is preliminary data.</text>
</comment>
<keyword evidence="3" id="KW-1185">Reference proteome</keyword>
<protein>
    <submittedName>
        <fullName evidence="1">Putative LRR receptor-like serine/threonine-protein kinase isoform F</fullName>
    </submittedName>
    <submittedName>
        <fullName evidence="2">Putative LRR receptor-like serine/threonine-protein kinase isoform G</fullName>
    </submittedName>
</protein>
<accession>A0A445IVX0</accession>
<name>A0A445IVX0_GLYSO</name>
<dbReference type="EMBL" id="QZWG01000009">
    <property type="protein sequence ID" value="RZB90302.1"/>
    <property type="molecule type" value="Genomic_DNA"/>
</dbReference>
<gene>
    <name evidence="2" type="ORF">D0Y65_022976</name>
</gene>
<keyword evidence="2" id="KW-0418">Kinase</keyword>
<reference evidence="2 3" key="1">
    <citation type="submission" date="2018-09" db="EMBL/GenBank/DDBJ databases">
        <title>A high-quality reference genome of wild soybean provides a powerful tool to mine soybean genomes.</title>
        <authorList>
            <person name="Xie M."/>
            <person name="Chung C.Y.L."/>
            <person name="Li M.-W."/>
            <person name="Wong F.-L."/>
            <person name="Chan T.-F."/>
            <person name="Lam H.-M."/>
        </authorList>
    </citation>
    <scope>NUCLEOTIDE SEQUENCE [LARGE SCALE GENOMIC DNA]</scope>
    <source>
        <strain evidence="3">cv. W05</strain>
        <tissue evidence="2">Hypocotyl of etiolated seedlings</tissue>
    </source>
</reference>
<evidence type="ECO:0000313" key="1">
    <source>
        <dbReference type="EMBL" id="RZB90302.1"/>
    </source>
</evidence>
<proteinExistence type="predicted"/>
<evidence type="ECO:0000313" key="3">
    <source>
        <dbReference type="Proteomes" id="UP000289340"/>
    </source>
</evidence>
<keyword evidence="2" id="KW-0808">Transferase</keyword>
<evidence type="ECO:0000313" key="2">
    <source>
        <dbReference type="EMBL" id="RZB90303.1"/>
    </source>
</evidence>